<evidence type="ECO:0000256" key="4">
    <source>
        <dbReference type="ARBA" id="ARBA00022737"/>
    </source>
</evidence>
<protein>
    <submittedName>
        <fullName evidence="10">Cleavage stimulation factor subunit 2</fullName>
    </submittedName>
</protein>
<evidence type="ECO:0000313" key="10">
    <source>
        <dbReference type="EMBL" id="MBW14101.1"/>
    </source>
</evidence>
<dbReference type="PROSITE" id="PS50102">
    <property type="entry name" value="RRM"/>
    <property type="match status" value="1"/>
</dbReference>
<dbReference type="Pfam" id="PF14327">
    <property type="entry name" value="CSTF2_hinge"/>
    <property type="match status" value="1"/>
</dbReference>
<evidence type="ECO:0000256" key="3">
    <source>
        <dbReference type="ARBA" id="ARBA00022664"/>
    </source>
</evidence>
<evidence type="ECO:0000259" key="9">
    <source>
        <dbReference type="PROSITE" id="PS50102"/>
    </source>
</evidence>
<keyword evidence="5 7" id="KW-0694">RNA-binding</keyword>
<dbReference type="FunFam" id="3.30.70.330:FF:000061">
    <property type="entry name" value="cleavage stimulation factor subunit 2 isoform X1"/>
    <property type="match status" value="1"/>
</dbReference>
<dbReference type="FunFam" id="1.25.40.630:FF:000001">
    <property type="entry name" value="Cleavage stimulation factor subunit 2"/>
    <property type="match status" value="1"/>
</dbReference>
<dbReference type="GO" id="GO:0031124">
    <property type="term" value="P:mRNA 3'-end processing"/>
    <property type="evidence" value="ECO:0007669"/>
    <property type="project" value="InterPro"/>
</dbReference>
<dbReference type="EMBL" id="GFXV01002296">
    <property type="protein sequence ID" value="MBW14101.1"/>
    <property type="molecule type" value="Transcribed_RNA"/>
</dbReference>
<dbReference type="PANTHER" id="PTHR45735">
    <property type="entry name" value="CLEAVAGE STIMULATION FACTOR SUBUNIT 2"/>
    <property type="match status" value="1"/>
</dbReference>
<evidence type="ECO:0000256" key="2">
    <source>
        <dbReference type="ARBA" id="ARBA00022553"/>
    </source>
</evidence>
<dbReference type="AlphaFoldDB" id="A0A2H8TJD0"/>
<evidence type="ECO:0000256" key="1">
    <source>
        <dbReference type="ARBA" id="ARBA00004123"/>
    </source>
</evidence>
<evidence type="ECO:0000256" key="7">
    <source>
        <dbReference type="PROSITE-ProRule" id="PRU00176"/>
    </source>
</evidence>
<feature type="domain" description="RRM" evidence="9">
    <location>
        <begin position="12"/>
        <end position="90"/>
    </location>
</feature>
<dbReference type="CDD" id="cd12671">
    <property type="entry name" value="RRM_CSTF2_CSTF2T"/>
    <property type="match status" value="1"/>
</dbReference>
<gene>
    <name evidence="10" type="primary">CSTF2_3</name>
</gene>
<keyword evidence="3" id="KW-0507">mRNA processing</keyword>
<dbReference type="OrthoDB" id="272703at2759"/>
<accession>A0A2H8TJD0</accession>
<dbReference type="Gene3D" id="1.25.40.630">
    <property type="match status" value="1"/>
</dbReference>
<feature type="compositionally biased region" description="Polar residues" evidence="8">
    <location>
        <begin position="198"/>
        <end position="237"/>
    </location>
</feature>
<name>A0A2H8TJD0_9HEMI</name>
<dbReference type="FunFam" id="1.10.20.70:FF:000001">
    <property type="entry name" value="Cleavage stimulation factor subunit 2"/>
    <property type="match status" value="1"/>
</dbReference>
<dbReference type="SMART" id="SM00360">
    <property type="entry name" value="RRM"/>
    <property type="match status" value="1"/>
</dbReference>
<dbReference type="InterPro" id="IPR000504">
    <property type="entry name" value="RRM_dom"/>
</dbReference>
<dbReference type="Pfam" id="PF14304">
    <property type="entry name" value="CSTF_C"/>
    <property type="match status" value="1"/>
</dbReference>
<dbReference type="Gene3D" id="3.30.70.330">
    <property type="match status" value="1"/>
</dbReference>
<comment type="subcellular location">
    <subcellularLocation>
        <location evidence="1">Nucleus</location>
    </subcellularLocation>
</comment>
<reference evidence="10" key="1">
    <citation type="submission" date="2017-10" db="EMBL/GenBank/DDBJ databases">
        <title>Transcriptome Assembly of Sugarcane Aphid Adults.</title>
        <authorList>
            <person name="Scully E.D."/>
            <person name="Palmer N.A."/>
            <person name="Geib S.M."/>
            <person name="Sarath G."/>
            <person name="Sattler S.E."/>
        </authorList>
    </citation>
    <scope>NUCLEOTIDE SEQUENCE</scope>
    <source>
        <tissue evidence="10">Whole body</tissue>
    </source>
</reference>
<dbReference type="InterPro" id="IPR012677">
    <property type="entry name" value="Nucleotide-bd_a/b_plait_sf"/>
</dbReference>
<proteinExistence type="predicted"/>
<dbReference type="Gene3D" id="1.10.20.70">
    <property type="entry name" value="Transcription termination and cleavage factor, C-terminal domain"/>
    <property type="match status" value="1"/>
</dbReference>
<dbReference type="GO" id="GO:0003729">
    <property type="term" value="F:mRNA binding"/>
    <property type="evidence" value="ECO:0007669"/>
    <property type="project" value="TreeGrafter"/>
</dbReference>
<sequence>MGEQNILDKSMRSVFVGNIPYEATEEKLKDIFNEVGPVMSFKLVYDRETGKPKGYGFCEYKDQETALSAMRNLNGYEIGGRTLRVDNACTEKSRLEMQSLMMGMPTSESHYGDAVNAEKAPEIINNVVSTLPPEQLFELMKQMKECIQNNPVEARNMLLQNPQLGYALLQAQVVMKIVDPEVARTMLYPVHKVPPPLHSSNGASTSRAQSMPQTSNNDNIDWQHNNMYHGQISSQDFRQPPPPPFKNEHPQSFMASRDYPRSSTMDSDNRSFGDIYNRDRRVNNSFMAMPPPMIPEHQVPSRMVQSSQSQVQQASNQTVKTSDSEKAALIMQVLQLTDAQIAKLPNEQRLSILQLKEKISMSSKKKD</sequence>
<organism evidence="10">
    <name type="scientific">Melanaphis sacchari</name>
    <dbReference type="NCBI Taxonomy" id="742174"/>
    <lineage>
        <taxon>Eukaryota</taxon>
        <taxon>Metazoa</taxon>
        <taxon>Ecdysozoa</taxon>
        <taxon>Arthropoda</taxon>
        <taxon>Hexapoda</taxon>
        <taxon>Insecta</taxon>
        <taxon>Pterygota</taxon>
        <taxon>Neoptera</taxon>
        <taxon>Paraneoptera</taxon>
        <taxon>Hemiptera</taxon>
        <taxon>Sternorrhyncha</taxon>
        <taxon>Aphidomorpha</taxon>
        <taxon>Aphidoidea</taxon>
        <taxon>Aphididae</taxon>
        <taxon>Aphidini</taxon>
        <taxon>Melanaphis</taxon>
    </lineage>
</organism>
<dbReference type="InterPro" id="IPR026896">
    <property type="entry name" value="CSTF_C"/>
</dbReference>
<dbReference type="InterPro" id="IPR035979">
    <property type="entry name" value="RBD_domain_sf"/>
</dbReference>
<evidence type="ECO:0000256" key="8">
    <source>
        <dbReference type="SAM" id="MobiDB-lite"/>
    </source>
</evidence>
<dbReference type="GO" id="GO:0005847">
    <property type="term" value="C:mRNA cleavage and polyadenylation specificity factor complex"/>
    <property type="evidence" value="ECO:0007669"/>
    <property type="project" value="TreeGrafter"/>
</dbReference>
<dbReference type="PANTHER" id="PTHR45735:SF2">
    <property type="entry name" value="CLEAVAGE STIMULATION FACTOR SUBUNIT 2"/>
    <property type="match status" value="1"/>
</dbReference>
<keyword evidence="6" id="KW-0539">Nucleus</keyword>
<keyword evidence="4" id="KW-0677">Repeat</keyword>
<dbReference type="Pfam" id="PF00076">
    <property type="entry name" value="RRM_1"/>
    <property type="match status" value="1"/>
</dbReference>
<keyword evidence="2" id="KW-0597">Phosphoprotein</keyword>
<dbReference type="InterPro" id="IPR025742">
    <property type="entry name" value="CSTF2_hinge"/>
</dbReference>
<dbReference type="InterPro" id="IPR038192">
    <property type="entry name" value="CSTF_C_sf"/>
</dbReference>
<dbReference type="SUPFAM" id="SSF54928">
    <property type="entry name" value="RNA-binding domain, RBD"/>
    <property type="match status" value="1"/>
</dbReference>
<evidence type="ECO:0000256" key="5">
    <source>
        <dbReference type="ARBA" id="ARBA00022884"/>
    </source>
</evidence>
<feature type="region of interest" description="Disordered" evidence="8">
    <location>
        <begin position="193"/>
        <end position="275"/>
    </location>
</feature>
<evidence type="ECO:0000256" key="6">
    <source>
        <dbReference type="ARBA" id="ARBA00023242"/>
    </source>
</evidence>